<protein>
    <submittedName>
        <fullName evidence="1">Uncharacterized protein</fullName>
    </submittedName>
</protein>
<evidence type="ECO:0000313" key="2">
    <source>
        <dbReference type="Proteomes" id="UP000177913"/>
    </source>
</evidence>
<name>A0A1F7H1V5_9BACT</name>
<reference evidence="1 2" key="1">
    <citation type="journal article" date="2016" name="Nat. Commun.">
        <title>Thousands of microbial genomes shed light on interconnected biogeochemical processes in an aquifer system.</title>
        <authorList>
            <person name="Anantharaman K."/>
            <person name="Brown C.T."/>
            <person name="Hug L.A."/>
            <person name="Sharon I."/>
            <person name="Castelle C.J."/>
            <person name="Probst A.J."/>
            <person name="Thomas B.C."/>
            <person name="Singh A."/>
            <person name="Wilkins M.J."/>
            <person name="Karaoz U."/>
            <person name="Brodie E.L."/>
            <person name="Williams K.H."/>
            <person name="Hubbard S.S."/>
            <person name="Banfield J.F."/>
        </authorList>
    </citation>
    <scope>NUCLEOTIDE SEQUENCE [LARGE SCALE GENOMIC DNA]</scope>
</reference>
<proteinExistence type="predicted"/>
<dbReference type="AlphaFoldDB" id="A0A1F7H1V5"/>
<organism evidence="1 2">
    <name type="scientific">Candidatus Roizmanbacteria bacterium RIFCSPHIGHO2_02_FULL_38_11</name>
    <dbReference type="NCBI Taxonomy" id="1802039"/>
    <lineage>
        <taxon>Bacteria</taxon>
        <taxon>Candidatus Roizmaniibacteriota</taxon>
    </lineage>
</organism>
<dbReference type="EMBL" id="MFZO01000011">
    <property type="protein sequence ID" value="OGK25377.1"/>
    <property type="molecule type" value="Genomic_DNA"/>
</dbReference>
<gene>
    <name evidence="1" type="ORF">A3C25_04585</name>
</gene>
<comment type="caution">
    <text evidence="1">The sequence shown here is derived from an EMBL/GenBank/DDBJ whole genome shotgun (WGS) entry which is preliminary data.</text>
</comment>
<sequence>MNEFGDQIRKMASSFSNRFLNTESRRKDHASRQLASEAVLLFANAENQQPIVSYSSASPSEFDLTKINPGSLFRLETSNEKFGSYYNWYVVGSVEGNNVHVYEIWHRNRREVGLELKQQLRLGRSWMLHELKPYELHFKISDSYKVLHGLKKVDPTNIDVFHVARLDLMSSGAGQKIIKPSKVNTTTFQPITLPKTSRV</sequence>
<accession>A0A1F7H1V5</accession>
<evidence type="ECO:0000313" key="1">
    <source>
        <dbReference type="EMBL" id="OGK25377.1"/>
    </source>
</evidence>
<dbReference type="Proteomes" id="UP000177913">
    <property type="component" value="Unassembled WGS sequence"/>
</dbReference>